<accession>A0A284S9C0</accession>
<dbReference type="EMBL" id="FUEG01000046">
    <property type="protein sequence ID" value="SJL17589.1"/>
    <property type="molecule type" value="Genomic_DNA"/>
</dbReference>
<evidence type="ECO:0000313" key="2">
    <source>
        <dbReference type="Proteomes" id="UP000219338"/>
    </source>
</evidence>
<gene>
    <name evidence="1" type="ORF">ARMOST_21141</name>
</gene>
<protein>
    <submittedName>
        <fullName evidence="1">Uncharacterized protein</fullName>
    </submittedName>
</protein>
<name>A0A284S9C0_ARMOS</name>
<organism evidence="1 2">
    <name type="scientific">Armillaria ostoyae</name>
    <name type="common">Armillaria root rot fungus</name>
    <dbReference type="NCBI Taxonomy" id="47428"/>
    <lineage>
        <taxon>Eukaryota</taxon>
        <taxon>Fungi</taxon>
        <taxon>Dikarya</taxon>
        <taxon>Basidiomycota</taxon>
        <taxon>Agaricomycotina</taxon>
        <taxon>Agaricomycetes</taxon>
        <taxon>Agaricomycetidae</taxon>
        <taxon>Agaricales</taxon>
        <taxon>Marasmiineae</taxon>
        <taxon>Physalacriaceae</taxon>
        <taxon>Armillaria</taxon>
    </lineage>
</organism>
<dbReference type="Proteomes" id="UP000219338">
    <property type="component" value="Unassembled WGS sequence"/>
</dbReference>
<keyword evidence="2" id="KW-1185">Reference proteome</keyword>
<reference evidence="2" key="1">
    <citation type="journal article" date="2017" name="Nat. Ecol. Evol.">
        <title>Genome expansion and lineage-specific genetic innovations in the forest pathogenic fungi Armillaria.</title>
        <authorList>
            <person name="Sipos G."/>
            <person name="Prasanna A.N."/>
            <person name="Walter M.C."/>
            <person name="O'Connor E."/>
            <person name="Balint B."/>
            <person name="Krizsan K."/>
            <person name="Kiss B."/>
            <person name="Hess J."/>
            <person name="Varga T."/>
            <person name="Slot J."/>
            <person name="Riley R."/>
            <person name="Boka B."/>
            <person name="Rigling D."/>
            <person name="Barry K."/>
            <person name="Lee J."/>
            <person name="Mihaltcheva S."/>
            <person name="LaButti K."/>
            <person name="Lipzen A."/>
            <person name="Waldron R."/>
            <person name="Moloney N.M."/>
            <person name="Sperisen C."/>
            <person name="Kredics L."/>
            <person name="Vagvoelgyi C."/>
            <person name="Patrignani A."/>
            <person name="Fitzpatrick D."/>
            <person name="Nagy I."/>
            <person name="Doyle S."/>
            <person name="Anderson J.B."/>
            <person name="Grigoriev I.V."/>
            <person name="Gueldener U."/>
            <person name="Muensterkoetter M."/>
            <person name="Nagy L.G."/>
        </authorList>
    </citation>
    <scope>NUCLEOTIDE SEQUENCE [LARGE SCALE GENOMIC DNA]</scope>
    <source>
        <strain evidence="2">C18/9</strain>
    </source>
</reference>
<dbReference type="AlphaFoldDB" id="A0A284S9C0"/>
<proteinExistence type="predicted"/>
<sequence length="181" mass="20381">MEIPRLTGCTRRLKSLNPFVQSKSLFPRIGRGLLILADINERSNTLATQATHRHLPRGMAVGPGRVTYARDNCSARATNNYSCRGRLIENSAPILPRAHSALGLVNTEDVLSIGIIITDGLRMFPTRSGLILAITFVSLWSQSLPFLTSRRQCWFMTTLAGVVSYLEVQWMRQRRRICLRL</sequence>
<evidence type="ECO:0000313" key="1">
    <source>
        <dbReference type="EMBL" id="SJL17589.1"/>
    </source>
</evidence>